<reference evidence="9 10" key="1">
    <citation type="submission" date="2022-12" db="EMBL/GenBank/DDBJ databases">
        <title>Chromosome-level genome of Tegillarca granosa.</title>
        <authorList>
            <person name="Kim J."/>
        </authorList>
    </citation>
    <scope>NUCLEOTIDE SEQUENCE [LARGE SCALE GENOMIC DNA]</scope>
    <source>
        <strain evidence="9">Teg-2019</strain>
        <tissue evidence="9">Adductor muscle</tissue>
    </source>
</reference>
<sequence>MALFEDDDCGFEDLGSPNLFTPVKTRVSSSGLKRNLLFHDEDSGLGMENEFNNVTDSPVNSFRSFKTLKRHLFDDDIVDTADSAPKRQRRNPESPAKLRKTLSFGDVPNTSEDIKSVVNRLAVENDLVSDGSGQLCLPTVRGKHQDLNNISHDTMASVLQGDYDDIIGDYKVIDCRYPYEYNGGHVKGAENIYTHDGIVELLHRRNKDSTDGQRSVLVFHCEFSSERGPKLCRYLRSKDRELNSDNYPHLNYPEIYLLYGGYKEFYCNQKAFCEPQDYKPMLHGDHAEDLRHFRSKSKSWTAGEKRRKRTQRLRV</sequence>
<comment type="caution">
    <text evidence="9">The sequence shown here is derived from an EMBL/GenBank/DDBJ whole genome shotgun (WGS) entry which is preliminary data.</text>
</comment>
<dbReference type="SMART" id="SM00450">
    <property type="entry name" value="RHOD"/>
    <property type="match status" value="1"/>
</dbReference>
<dbReference type="InterPro" id="IPR000751">
    <property type="entry name" value="MPI_Phosphatase"/>
</dbReference>
<name>A0ABQ9FI61_TEGGR</name>
<keyword evidence="5 6" id="KW-0131">Cell cycle</keyword>
<evidence type="ECO:0000256" key="7">
    <source>
        <dbReference type="SAM" id="MobiDB-lite"/>
    </source>
</evidence>
<dbReference type="CDD" id="cd01530">
    <property type="entry name" value="Cdc25"/>
    <property type="match status" value="1"/>
</dbReference>
<evidence type="ECO:0000256" key="6">
    <source>
        <dbReference type="RuleBase" id="RU368028"/>
    </source>
</evidence>
<dbReference type="Gene3D" id="3.40.250.10">
    <property type="entry name" value="Rhodanese-like domain"/>
    <property type="match status" value="1"/>
</dbReference>
<evidence type="ECO:0000313" key="9">
    <source>
        <dbReference type="EMBL" id="KAJ8316989.1"/>
    </source>
</evidence>
<keyword evidence="4 6" id="KW-0904">Protein phosphatase</keyword>
<organism evidence="9 10">
    <name type="scientific">Tegillarca granosa</name>
    <name type="common">Malaysian cockle</name>
    <name type="synonym">Anadara granosa</name>
    <dbReference type="NCBI Taxonomy" id="220873"/>
    <lineage>
        <taxon>Eukaryota</taxon>
        <taxon>Metazoa</taxon>
        <taxon>Spiralia</taxon>
        <taxon>Lophotrochozoa</taxon>
        <taxon>Mollusca</taxon>
        <taxon>Bivalvia</taxon>
        <taxon>Autobranchia</taxon>
        <taxon>Pteriomorphia</taxon>
        <taxon>Arcoida</taxon>
        <taxon>Arcoidea</taxon>
        <taxon>Arcidae</taxon>
        <taxon>Tegillarca</taxon>
    </lineage>
</organism>
<feature type="region of interest" description="Disordered" evidence="7">
    <location>
        <begin position="79"/>
        <end position="98"/>
    </location>
</feature>
<keyword evidence="3 6" id="KW-0378">Hydrolase</keyword>
<dbReference type="PANTHER" id="PTHR10828:SF76">
    <property type="entry name" value="M-PHASE INDUCER PHOSPHATASE"/>
    <property type="match status" value="1"/>
</dbReference>
<keyword evidence="6" id="KW-0498">Mitosis</keyword>
<evidence type="ECO:0000256" key="1">
    <source>
        <dbReference type="ARBA" id="ARBA00011065"/>
    </source>
</evidence>
<dbReference type="PANTHER" id="PTHR10828">
    <property type="entry name" value="M-PHASE INDUCER PHOSPHATASE DUAL SPECIFICITY PHOSPHATASE CDC25"/>
    <property type="match status" value="1"/>
</dbReference>
<comment type="catalytic activity">
    <reaction evidence="6">
        <text>O-phospho-L-tyrosyl-[protein] + H2O = L-tyrosyl-[protein] + phosphate</text>
        <dbReference type="Rhea" id="RHEA:10684"/>
        <dbReference type="Rhea" id="RHEA-COMP:10136"/>
        <dbReference type="Rhea" id="RHEA-COMP:20101"/>
        <dbReference type="ChEBI" id="CHEBI:15377"/>
        <dbReference type="ChEBI" id="CHEBI:43474"/>
        <dbReference type="ChEBI" id="CHEBI:46858"/>
        <dbReference type="ChEBI" id="CHEBI:61978"/>
        <dbReference type="EC" id="3.1.3.48"/>
    </reaction>
</comment>
<comment type="similarity">
    <text evidence="1 6">Belongs to the MPI phosphatase family.</text>
</comment>
<evidence type="ECO:0000256" key="2">
    <source>
        <dbReference type="ARBA" id="ARBA00022618"/>
    </source>
</evidence>
<evidence type="ECO:0000256" key="5">
    <source>
        <dbReference type="ARBA" id="ARBA00023306"/>
    </source>
</evidence>
<dbReference type="PRINTS" id="PR00716">
    <property type="entry name" value="MPIPHPHTASE"/>
</dbReference>
<dbReference type="Pfam" id="PF00581">
    <property type="entry name" value="Rhodanese"/>
    <property type="match status" value="1"/>
</dbReference>
<keyword evidence="10" id="KW-1185">Reference proteome</keyword>
<keyword evidence="2 6" id="KW-0132">Cell division</keyword>
<gene>
    <name evidence="9" type="ORF">KUTeg_004893</name>
</gene>
<feature type="domain" description="Rhodanese" evidence="8">
    <location>
        <begin position="166"/>
        <end position="274"/>
    </location>
</feature>
<protein>
    <recommendedName>
        <fullName evidence="6">M-phase inducer phosphatase</fullName>
        <ecNumber evidence="6">3.1.3.48</ecNumber>
    </recommendedName>
</protein>
<evidence type="ECO:0000313" key="10">
    <source>
        <dbReference type="Proteomes" id="UP001217089"/>
    </source>
</evidence>
<dbReference type="EC" id="3.1.3.48" evidence="6"/>
<evidence type="ECO:0000256" key="4">
    <source>
        <dbReference type="ARBA" id="ARBA00022912"/>
    </source>
</evidence>
<evidence type="ECO:0000259" key="8">
    <source>
        <dbReference type="PROSITE" id="PS50206"/>
    </source>
</evidence>
<evidence type="ECO:0000256" key="3">
    <source>
        <dbReference type="ARBA" id="ARBA00022801"/>
    </source>
</evidence>
<dbReference type="InterPro" id="IPR001763">
    <property type="entry name" value="Rhodanese-like_dom"/>
</dbReference>
<proteinExistence type="inferred from homology"/>
<dbReference type="SUPFAM" id="SSF52821">
    <property type="entry name" value="Rhodanese/Cell cycle control phosphatase"/>
    <property type="match status" value="1"/>
</dbReference>
<dbReference type="InterPro" id="IPR036873">
    <property type="entry name" value="Rhodanese-like_dom_sf"/>
</dbReference>
<accession>A0ABQ9FI61</accession>
<dbReference type="EMBL" id="JARBDR010000246">
    <property type="protein sequence ID" value="KAJ8316989.1"/>
    <property type="molecule type" value="Genomic_DNA"/>
</dbReference>
<comment type="function">
    <text evidence="6">Tyrosine protein phosphatase which functions as a dosage-dependent inducer of mitotic progression.</text>
</comment>
<dbReference type="PROSITE" id="PS50206">
    <property type="entry name" value="RHODANESE_3"/>
    <property type="match status" value="1"/>
</dbReference>
<dbReference type="Proteomes" id="UP001217089">
    <property type="component" value="Unassembled WGS sequence"/>
</dbReference>